<keyword evidence="4" id="KW-0653">Protein transport</keyword>
<dbReference type="InterPro" id="IPR048319">
    <property type="entry name" value="Vps52_CC"/>
</dbReference>
<feature type="compositionally biased region" description="Low complexity" evidence="7">
    <location>
        <begin position="577"/>
        <end position="595"/>
    </location>
</feature>
<dbReference type="GO" id="GO:0015031">
    <property type="term" value="P:protein transport"/>
    <property type="evidence" value="ECO:0007669"/>
    <property type="project" value="UniProtKB-KW"/>
</dbReference>
<evidence type="ECO:0000313" key="11">
    <source>
        <dbReference type="Proteomes" id="UP000281468"/>
    </source>
</evidence>
<dbReference type="GO" id="GO:0042147">
    <property type="term" value="P:retrograde transport, endosome to Golgi"/>
    <property type="evidence" value="ECO:0007669"/>
    <property type="project" value="TreeGrafter"/>
</dbReference>
<comment type="subcellular location">
    <subcellularLocation>
        <location evidence="1">Golgi apparatus</location>
        <location evidence="1">trans-Golgi network</location>
    </subcellularLocation>
</comment>
<reference evidence="10 11" key="1">
    <citation type="journal article" date="2018" name="BMC Genomics">
        <title>Genomic evidence for intraspecific hybridization in a clonal and extremely halotolerant yeast.</title>
        <authorList>
            <person name="Gostincar C."/>
            <person name="Stajich J.E."/>
            <person name="Zupancic J."/>
            <person name="Zalar P."/>
            <person name="Gunde-Cimerman N."/>
        </authorList>
    </citation>
    <scope>NUCLEOTIDE SEQUENCE [LARGE SCALE GENOMIC DNA]</scope>
    <source>
        <strain evidence="10 11">EXF-171</strain>
    </source>
</reference>
<dbReference type="AlphaFoldDB" id="A0A3M7GVI0"/>
<keyword evidence="6" id="KW-0175">Coiled coil</keyword>
<feature type="coiled-coil region" evidence="6">
    <location>
        <begin position="210"/>
        <end position="237"/>
    </location>
</feature>
<dbReference type="Proteomes" id="UP000281468">
    <property type="component" value="Unassembled WGS sequence"/>
</dbReference>
<dbReference type="GO" id="GO:0032456">
    <property type="term" value="P:endocytic recycling"/>
    <property type="evidence" value="ECO:0007669"/>
    <property type="project" value="TreeGrafter"/>
</dbReference>
<dbReference type="GO" id="GO:0000938">
    <property type="term" value="C:GARP complex"/>
    <property type="evidence" value="ECO:0007669"/>
    <property type="project" value="TreeGrafter"/>
</dbReference>
<evidence type="ECO:0000256" key="5">
    <source>
        <dbReference type="ARBA" id="ARBA00023034"/>
    </source>
</evidence>
<evidence type="ECO:0000256" key="7">
    <source>
        <dbReference type="SAM" id="MobiDB-lite"/>
    </source>
</evidence>
<evidence type="ECO:0000256" key="3">
    <source>
        <dbReference type="ARBA" id="ARBA00022448"/>
    </source>
</evidence>
<dbReference type="VEuPathDB" id="FungiDB:BTJ68_09073"/>
<dbReference type="GO" id="GO:0006896">
    <property type="term" value="P:Golgi to vacuole transport"/>
    <property type="evidence" value="ECO:0007669"/>
    <property type="project" value="TreeGrafter"/>
</dbReference>
<evidence type="ECO:0000259" key="9">
    <source>
        <dbReference type="Pfam" id="PF20655"/>
    </source>
</evidence>
<feature type="region of interest" description="Disordered" evidence="7">
    <location>
        <begin position="570"/>
        <end position="595"/>
    </location>
</feature>
<evidence type="ECO:0008006" key="12">
    <source>
        <dbReference type="Google" id="ProtNLM"/>
    </source>
</evidence>
<keyword evidence="3" id="KW-0813">Transport</keyword>
<dbReference type="InterPro" id="IPR048361">
    <property type="entry name" value="Vps52_C"/>
</dbReference>
<feature type="domain" description="Vps52 C-terminal" evidence="9">
    <location>
        <begin position="372"/>
        <end position="684"/>
    </location>
</feature>
<protein>
    <recommendedName>
        <fullName evidence="12">Vps52-domain-containing protein</fullName>
    </recommendedName>
</protein>
<dbReference type="GO" id="GO:0005829">
    <property type="term" value="C:cytosol"/>
    <property type="evidence" value="ECO:0007669"/>
    <property type="project" value="GOC"/>
</dbReference>
<evidence type="ECO:0000256" key="6">
    <source>
        <dbReference type="SAM" id="Coils"/>
    </source>
</evidence>
<dbReference type="PANTHER" id="PTHR14190:SF7">
    <property type="entry name" value="VACUOLAR PROTEIN SORTING-ASSOCIATED PROTEIN 52 HOMOLOG"/>
    <property type="match status" value="1"/>
</dbReference>
<dbReference type="EMBL" id="QWIQ01000129">
    <property type="protein sequence ID" value="RMZ05151.1"/>
    <property type="molecule type" value="Genomic_DNA"/>
</dbReference>
<gene>
    <name evidence="10" type="ORF">D0862_05067</name>
</gene>
<accession>A0A3M7GVI0</accession>
<name>A0A3M7GVI0_HORWE</name>
<evidence type="ECO:0000256" key="1">
    <source>
        <dbReference type="ARBA" id="ARBA00004601"/>
    </source>
</evidence>
<dbReference type="PANTHER" id="PTHR14190">
    <property type="entry name" value="SUPPRESSOR OF ACTIN MUTATIONS 2/VACUOLAR PROTEIN SORTING 52"/>
    <property type="match status" value="1"/>
</dbReference>
<comment type="caution">
    <text evidence="10">The sequence shown here is derived from an EMBL/GenBank/DDBJ whole genome shotgun (WGS) entry which is preliminary data.</text>
</comment>
<proteinExistence type="inferred from homology"/>
<keyword evidence="5" id="KW-0333">Golgi apparatus</keyword>
<sequence>MASTATKPVQAAVLRSAIMWLERFSGQSSQSSQSTPSASPSRALSPGTPRRSVQLGPSTLLRRPGLNPRTSSLSVASLGASTESLPAAARIPNGTNLKNELASSPVGDVSDPVEVLESILGAPPSGQDAEAKAGIDAVERPAKIEEDIDFEGLSLEEFAGAESQVLGQGQSVDTSGGLSTDIEQERDKFEDLHKSILACDEVLKSVETYLTNFRADLAAVSSEIEHLQQRSSALNNKLQNRKAVEKVLGPEVEAFAIPPAVVRKITEGAVDGSWVKALEQLEKRIKTIEAKAKEGKDVKAVQDIRPLIDEVSSKAVERIRDYVVSQIKALRSPNINAQVIQTNAFLRYRSVFGFLATKQPQLAEEISQAYINTMRWYYSSHFTRYKTALDKLQLHTIDAGDVIAAEPGSRRAVKPGAADAFSIGRRADVLKAGTDTALPSYAAEEDKGTHFLELGFRAFNLALIDNASAEYSFLTEFFIKQPFHATNRKFNEIFQPTFQLGHELTKQLIEGCYDAIGVLICVRLTQHFAFELQRRKVPAGEGYVNGTNMLLWPRFQQIIDAHCESIRKSTASLPGKPAGSALSLTSSPATAQSTAPHPLTQRFANFSHAVLTLSSEAGDDEPVSHSLARLRGEFEAFLLKLGKGIAEARKRERFLYNNYSLVHTILADTEGKLAEETKTHFADLRDGLGIDG</sequence>
<feature type="region of interest" description="Disordered" evidence="7">
    <location>
        <begin position="25"/>
        <end position="73"/>
    </location>
</feature>
<organism evidence="10 11">
    <name type="scientific">Hortaea werneckii</name>
    <name type="common">Black yeast</name>
    <name type="synonym">Cladosporium werneckii</name>
    <dbReference type="NCBI Taxonomy" id="91943"/>
    <lineage>
        <taxon>Eukaryota</taxon>
        <taxon>Fungi</taxon>
        <taxon>Dikarya</taxon>
        <taxon>Ascomycota</taxon>
        <taxon>Pezizomycotina</taxon>
        <taxon>Dothideomycetes</taxon>
        <taxon>Dothideomycetidae</taxon>
        <taxon>Mycosphaerellales</taxon>
        <taxon>Teratosphaeriaceae</taxon>
        <taxon>Hortaea</taxon>
    </lineage>
</organism>
<feature type="domain" description="Vps52 coiled-coil" evidence="8">
    <location>
        <begin position="184"/>
        <end position="355"/>
    </location>
</feature>
<evidence type="ECO:0000256" key="4">
    <source>
        <dbReference type="ARBA" id="ARBA00022927"/>
    </source>
</evidence>
<feature type="compositionally biased region" description="Low complexity" evidence="7">
    <location>
        <begin position="25"/>
        <end position="41"/>
    </location>
</feature>
<evidence type="ECO:0000259" key="8">
    <source>
        <dbReference type="Pfam" id="PF04129"/>
    </source>
</evidence>
<dbReference type="GO" id="GO:0019905">
    <property type="term" value="F:syntaxin binding"/>
    <property type="evidence" value="ECO:0007669"/>
    <property type="project" value="TreeGrafter"/>
</dbReference>
<comment type="similarity">
    <text evidence="2">Belongs to the VPS52 family.</text>
</comment>
<evidence type="ECO:0000313" key="10">
    <source>
        <dbReference type="EMBL" id="RMZ05151.1"/>
    </source>
</evidence>
<evidence type="ECO:0000256" key="2">
    <source>
        <dbReference type="ARBA" id="ARBA00008180"/>
    </source>
</evidence>
<dbReference type="Pfam" id="PF20655">
    <property type="entry name" value="Vps52_C"/>
    <property type="match status" value="1"/>
</dbReference>
<dbReference type="Pfam" id="PF04129">
    <property type="entry name" value="Vps52_CC"/>
    <property type="match status" value="1"/>
</dbReference>
<dbReference type="InterPro" id="IPR007258">
    <property type="entry name" value="Vps52"/>
</dbReference>